<proteinExistence type="predicted"/>
<dbReference type="RefSeq" id="WP_209797158.1">
    <property type="nucleotide sequence ID" value="NZ_JAGGJZ010000005.1"/>
</dbReference>
<evidence type="ECO:0000313" key="1">
    <source>
        <dbReference type="EMBL" id="MBP1890231.1"/>
    </source>
</evidence>
<gene>
    <name evidence="1" type="ORF">J2Z53_001821</name>
</gene>
<name>A0ABS4F1W4_9CLOT</name>
<dbReference type="Proteomes" id="UP000783390">
    <property type="component" value="Unassembled WGS sequence"/>
</dbReference>
<protein>
    <submittedName>
        <fullName evidence="1">Effector-binding domain-containing protein</fullName>
    </submittedName>
</protein>
<dbReference type="EMBL" id="JAGGJZ010000005">
    <property type="protein sequence ID" value="MBP1890231.1"/>
    <property type="molecule type" value="Genomic_DNA"/>
</dbReference>
<reference evidence="1 2" key="1">
    <citation type="submission" date="2021-03" db="EMBL/GenBank/DDBJ databases">
        <title>Genomic Encyclopedia of Type Strains, Phase IV (KMG-IV): sequencing the most valuable type-strain genomes for metagenomic binning, comparative biology and taxonomic classification.</title>
        <authorList>
            <person name="Goeker M."/>
        </authorList>
    </citation>
    <scope>NUCLEOTIDE SEQUENCE [LARGE SCALE GENOMIC DNA]</scope>
    <source>
        <strain evidence="1 2">DSM 3984</strain>
    </source>
</reference>
<accession>A0ABS4F1W4</accession>
<organism evidence="1 2">
    <name type="scientific">Clostridium moniliforme</name>
    <dbReference type="NCBI Taxonomy" id="39489"/>
    <lineage>
        <taxon>Bacteria</taxon>
        <taxon>Bacillati</taxon>
        <taxon>Bacillota</taxon>
        <taxon>Clostridia</taxon>
        <taxon>Eubacteriales</taxon>
        <taxon>Clostridiaceae</taxon>
        <taxon>Clostridium</taxon>
    </lineage>
</organism>
<sequence>MKKRNILLIFIIFILCFIGCRKVPNNNSNSNNFNSRIATQRATQYMERLKRNDIEGANKISTKELATSNKIKDINNMPIVSFSSGNVVETGNSAYVTFYCSRAKGEVSDASLDMITLKIAKEDNEYKVSDMKSETIKQLYHKGSELRVTNKDMGNSELVLRLKDIPLEMYPKDQKPAIKIIKIPKDKFSIFGISYTGRNIALSTTDGKNSFIGVAVLEESGISEASAKPVNNLIAESNSSNEGIDENTLKQILEKPIAKKILAYDIIPDSSIKSMIFNEEDGNLIVQYTKGKGKGLGIKIYKNPDGELLEIDFEKIFPIDKYSINYQGATKNDIVIKVVSLKDKGNVSQELLGNYRIDLLEKTLEKI</sequence>
<comment type="caution">
    <text evidence="1">The sequence shown here is derived from an EMBL/GenBank/DDBJ whole genome shotgun (WGS) entry which is preliminary data.</text>
</comment>
<evidence type="ECO:0000313" key="2">
    <source>
        <dbReference type="Proteomes" id="UP000783390"/>
    </source>
</evidence>
<keyword evidence="2" id="KW-1185">Reference proteome</keyword>